<dbReference type="KEGG" id="wcp:H9Q76_00815"/>
<dbReference type="AlphaFoldDB" id="A0A7G9FMV4"/>
<keyword evidence="1" id="KW-0282">Flagellum</keyword>
<name>A0A7G9FMV4_9FIRM</name>
<dbReference type="EMBL" id="CP060632">
    <property type="protein sequence ID" value="QNL99885.1"/>
    <property type="molecule type" value="Genomic_DNA"/>
</dbReference>
<organism evidence="1 2">
    <name type="scientific">Wujia chipingensis</name>
    <dbReference type="NCBI Taxonomy" id="2763670"/>
    <lineage>
        <taxon>Bacteria</taxon>
        <taxon>Bacillati</taxon>
        <taxon>Bacillota</taxon>
        <taxon>Clostridia</taxon>
        <taxon>Lachnospirales</taxon>
        <taxon>Lachnospiraceae</taxon>
        <taxon>Wujia</taxon>
    </lineage>
</organism>
<evidence type="ECO:0000313" key="2">
    <source>
        <dbReference type="Proteomes" id="UP000515819"/>
    </source>
</evidence>
<keyword evidence="1" id="KW-0966">Cell projection</keyword>
<evidence type="ECO:0000313" key="1">
    <source>
        <dbReference type="EMBL" id="QNL99885.1"/>
    </source>
</evidence>
<accession>A0A7G9FMV4</accession>
<gene>
    <name evidence="1" type="ORF">H9Q76_00815</name>
</gene>
<protein>
    <submittedName>
        <fullName evidence="1">Flagellar protein</fullName>
    </submittedName>
</protein>
<reference evidence="1 2" key="1">
    <citation type="submission" date="2020-08" db="EMBL/GenBank/DDBJ databases">
        <authorList>
            <person name="Liu C."/>
            <person name="Sun Q."/>
        </authorList>
    </citation>
    <scope>NUCLEOTIDE SEQUENCE [LARGE SCALE GENOMIC DNA]</scope>
    <source>
        <strain evidence="1 2">NSJ-4</strain>
    </source>
</reference>
<proteinExistence type="predicted"/>
<sequence length="131" mass="15214">MELMNCRNCKKLFNYIAGEKLCPACKEKLEEKFQKVKKYIEENPRENINQVAEACDVTIKQIKYWVREERLSFTDDSLVGLECERCGKMIHSGRFCKECAGGLADAMTNAYKRERQQAVRKSSAGKMRFLD</sequence>
<keyword evidence="2" id="KW-1185">Reference proteome</keyword>
<keyword evidence="1" id="KW-0969">Cilium</keyword>
<dbReference type="Proteomes" id="UP000515819">
    <property type="component" value="Chromosome"/>
</dbReference>
<dbReference type="RefSeq" id="WP_021984869.1">
    <property type="nucleotide sequence ID" value="NZ_CP060632.1"/>
</dbReference>